<keyword evidence="5 13" id="KW-0349">Heme</keyword>
<evidence type="ECO:0000313" key="15">
    <source>
        <dbReference type="EMBL" id="PFH49865.1"/>
    </source>
</evidence>
<evidence type="ECO:0000256" key="14">
    <source>
        <dbReference type="RuleBase" id="RU000461"/>
    </source>
</evidence>
<dbReference type="Gene3D" id="1.10.630.10">
    <property type="entry name" value="Cytochrome P450"/>
    <property type="match status" value="1"/>
</dbReference>
<keyword evidence="16" id="KW-1185">Reference proteome</keyword>
<dbReference type="PANTHER" id="PTHR24305:SF166">
    <property type="entry name" value="CYTOCHROME P450 12A4, MITOCHONDRIAL-RELATED"/>
    <property type="match status" value="1"/>
</dbReference>
<keyword evidence="6" id="KW-0812">Transmembrane</keyword>
<evidence type="ECO:0000256" key="10">
    <source>
        <dbReference type="ARBA" id="ARBA00023004"/>
    </source>
</evidence>
<evidence type="ECO:0000256" key="1">
    <source>
        <dbReference type="ARBA" id="ARBA00001971"/>
    </source>
</evidence>
<dbReference type="GO" id="GO:0004497">
    <property type="term" value="F:monooxygenase activity"/>
    <property type="evidence" value="ECO:0007669"/>
    <property type="project" value="UniProtKB-KW"/>
</dbReference>
<keyword evidence="8" id="KW-1133">Transmembrane helix</keyword>
<evidence type="ECO:0000256" key="2">
    <source>
        <dbReference type="ARBA" id="ARBA00004370"/>
    </source>
</evidence>
<dbReference type="InterPro" id="IPR001128">
    <property type="entry name" value="Cyt_P450"/>
</dbReference>
<keyword evidence="7 13" id="KW-0479">Metal-binding</keyword>
<evidence type="ECO:0008006" key="17">
    <source>
        <dbReference type="Google" id="ProtNLM"/>
    </source>
</evidence>
<proteinExistence type="inferred from homology"/>
<evidence type="ECO:0000256" key="13">
    <source>
        <dbReference type="PIRSR" id="PIRSR602401-1"/>
    </source>
</evidence>
<evidence type="ECO:0000313" key="16">
    <source>
        <dbReference type="Proteomes" id="UP000242287"/>
    </source>
</evidence>
<comment type="cofactor">
    <cofactor evidence="1 13">
        <name>heme</name>
        <dbReference type="ChEBI" id="CHEBI:30413"/>
    </cofactor>
</comment>
<dbReference type="InterPro" id="IPR036396">
    <property type="entry name" value="Cyt_P450_sf"/>
</dbReference>
<comment type="similarity">
    <text evidence="4 14">Belongs to the cytochrome P450 family.</text>
</comment>
<comment type="pathway">
    <text evidence="3">Secondary metabolite biosynthesis; terpenoid biosynthesis.</text>
</comment>
<sequence length="548" mass="61704">MIGDVLTISWRELRISAFGTETKLRTVTIALACFLSFTISRVAKLYNGLKAVGYLPGFRIPFQPTAAPGAILPTTRWNPGMFGPWKWRHWFYKKFNNETVSIVPFIMGEPALYTSNLDIARQVVAGGHKSSFIKPISASRALLAWGMNLFTADGENWRKHRRIMGPAFNNRLYQHVWNETLKVYHEMVACEGWTEKGWNDVPVAQKLTFKLALLVLSRCAFGLSVGWNVVPRTPDAAMTVQEAIRIYSDNSNIPLLAPWLLKLPFKRFKDIATARQVLTRFMESSVAEKKGAVRERAEKTDQGSSDVFTLLVEANEEEAGKFKLSDSELIGNVFLMIFAGHETTAHTLSATLGLLAVHQDVQEEVVEQIVTEIGLDHDPSLDDYNKLNKVLACFYEAIRLFQAAAGYVMIREATEDTTLTIPNPPGQDGSTTMPISKGLRVVVDMIGVQYNPRYFDEPMKFKPSRWYGVSNESEMFSGFSVGSRACIGRRFALTESVCFLAMLLRDWRIKPILEPNETKEAWAARILDARVFLTLGVVGVPIRFSRRK</sequence>
<comment type="subcellular location">
    <subcellularLocation>
        <location evidence="2">Membrane</location>
    </subcellularLocation>
</comment>
<dbReference type="GO" id="GO:0020037">
    <property type="term" value="F:heme binding"/>
    <property type="evidence" value="ECO:0007669"/>
    <property type="project" value="InterPro"/>
</dbReference>
<keyword evidence="9 14" id="KW-0560">Oxidoreductase</keyword>
<dbReference type="InterPro" id="IPR017972">
    <property type="entry name" value="Cyt_P450_CS"/>
</dbReference>
<accession>A0A2A9NFT1</accession>
<feature type="binding site" description="axial binding residue" evidence="13">
    <location>
        <position position="486"/>
    </location>
    <ligand>
        <name>heme</name>
        <dbReference type="ChEBI" id="CHEBI:30413"/>
    </ligand>
    <ligandPart>
        <name>Fe</name>
        <dbReference type="ChEBI" id="CHEBI:18248"/>
    </ligandPart>
</feature>
<dbReference type="Proteomes" id="UP000242287">
    <property type="component" value="Unassembled WGS sequence"/>
</dbReference>
<keyword evidence="10 13" id="KW-0408">Iron</keyword>
<dbReference type="InterPro" id="IPR050121">
    <property type="entry name" value="Cytochrome_P450_monoxygenase"/>
</dbReference>
<organism evidence="15 16">
    <name type="scientific">Amanita thiersii Skay4041</name>
    <dbReference type="NCBI Taxonomy" id="703135"/>
    <lineage>
        <taxon>Eukaryota</taxon>
        <taxon>Fungi</taxon>
        <taxon>Dikarya</taxon>
        <taxon>Basidiomycota</taxon>
        <taxon>Agaricomycotina</taxon>
        <taxon>Agaricomycetes</taxon>
        <taxon>Agaricomycetidae</taxon>
        <taxon>Agaricales</taxon>
        <taxon>Pluteineae</taxon>
        <taxon>Amanitaceae</taxon>
        <taxon>Amanita</taxon>
    </lineage>
</organism>
<evidence type="ECO:0000256" key="4">
    <source>
        <dbReference type="ARBA" id="ARBA00010617"/>
    </source>
</evidence>
<keyword evidence="12" id="KW-0472">Membrane</keyword>
<dbReference type="InterPro" id="IPR002401">
    <property type="entry name" value="Cyt_P450_E_grp-I"/>
</dbReference>
<dbReference type="PANTHER" id="PTHR24305">
    <property type="entry name" value="CYTOCHROME P450"/>
    <property type="match status" value="1"/>
</dbReference>
<dbReference type="PROSITE" id="PS00086">
    <property type="entry name" value="CYTOCHROME_P450"/>
    <property type="match status" value="1"/>
</dbReference>
<dbReference type="PRINTS" id="PR00463">
    <property type="entry name" value="EP450I"/>
</dbReference>
<dbReference type="EMBL" id="KZ302017">
    <property type="protein sequence ID" value="PFH49865.1"/>
    <property type="molecule type" value="Genomic_DNA"/>
</dbReference>
<dbReference type="GO" id="GO:0005506">
    <property type="term" value="F:iron ion binding"/>
    <property type="evidence" value="ECO:0007669"/>
    <property type="project" value="InterPro"/>
</dbReference>
<dbReference type="OrthoDB" id="1470350at2759"/>
<evidence type="ECO:0000256" key="6">
    <source>
        <dbReference type="ARBA" id="ARBA00022692"/>
    </source>
</evidence>
<evidence type="ECO:0000256" key="3">
    <source>
        <dbReference type="ARBA" id="ARBA00004721"/>
    </source>
</evidence>
<dbReference type="SUPFAM" id="SSF48264">
    <property type="entry name" value="Cytochrome P450"/>
    <property type="match status" value="1"/>
</dbReference>
<evidence type="ECO:0000256" key="11">
    <source>
        <dbReference type="ARBA" id="ARBA00023033"/>
    </source>
</evidence>
<evidence type="ECO:0000256" key="8">
    <source>
        <dbReference type="ARBA" id="ARBA00022989"/>
    </source>
</evidence>
<evidence type="ECO:0000256" key="7">
    <source>
        <dbReference type="ARBA" id="ARBA00022723"/>
    </source>
</evidence>
<evidence type="ECO:0000256" key="5">
    <source>
        <dbReference type="ARBA" id="ARBA00022617"/>
    </source>
</evidence>
<reference evidence="15 16" key="1">
    <citation type="submission" date="2014-02" db="EMBL/GenBank/DDBJ databases">
        <title>Transposable element dynamics among asymbiotic and ectomycorrhizal Amanita fungi.</title>
        <authorList>
            <consortium name="DOE Joint Genome Institute"/>
            <person name="Hess J."/>
            <person name="Skrede I."/>
            <person name="Wolfe B."/>
            <person name="LaButti K."/>
            <person name="Ohm R.A."/>
            <person name="Grigoriev I.V."/>
            <person name="Pringle A."/>
        </authorList>
    </citation>
    <scope>NUCLEOTIDE SEQUENCE [LARGE SCALE GENOMIC DNA]</scope>
    <source>
        <strain evidence="15 16">SKay4041</strain>
    </source>
</reference>
<dbReference type="Pfam" id="PF00067">
    <property type="entry name" value="p450"/>
    <property type="match status" value="1"/>
</dbReference>
<evidence type="ECO:0000256" key="9">
    <source>
        <dbReference type="ARBA" id="ARBA00023002"/>
    </source>
</evidence>
<protein>
    <recommendedName>
        <fullName evidence="17">Cytochrome P450</fullName>
    </recommendedName>
</protein>
<dbReference type="AlphaFoldDB" id="A0A2A9NFT1"/>
<dbReference type="GO" id="GO:0016020">
    <property type="term" value="C:membrane"/>
    <property type="evidence" value="ECO:0007669"/>
    <property type="project" value="UniProtKB-SubCell"/>
</dbReference>
<keyword evidence="11 14" id="KW-0503">Monooxygenase</keyword>
<dbReference type="PRINTS" id="PR00385">
    <property type="entry name" value="P450"/>
</dbReference>
<gene>
    <name evidence="15" type="ORF">AMATHDRAFT_4487</name>
</gene>
<name>A0A2A9NFT1_9AGAR</name>
<dbReference type="STRING" id="703135.A0A2A9NFT1"/>
<dbReference type="GO" id="GO:0016705">
    <property type="term" value="F:oxidoreductase activity, acting on paired donors, with incorporation or reduction of molecular oxygen"/>
    <property type="evidence" value="ECO:0007669"/>
    <property type="project" value="InterPro"/>
</dbReference>
<evidence type="ECO:0000256" key="12">
    <source>
        <dbReference type="ARBA" id="ARBA00023136"/>
    </source>
</evidence>